<dbReference type="GO" id="GO:0032259">
    <property type="term" value="P:methylation"/>
    <property type="evidence" value="ECO:0007669"/>
    <property type="project" value="UniProtKB-KW"/>
</dbReference>
<keyword evidence="1 3" id="KW-0489">Methyltransferase</keyword>
<dbReference type="InterPro" id="IPR003788">
    <property type="entry name" value="NDUFAF7"/>
</dbReference>
<dbReference type="EMBL" id="JACIJP010000003">
    <property type="protein sequence ID" value="MBB6124652.1"/>
    <property type="molecule type" value="Genomic_DNA"/>
</dbReference>
<dbReference type="PANTHER" id="PTHR12049">
    <property type="entry name" value="PROTEIN ARGININE METHYLTRANSFERASE NDUFAF7, MITOCHONDRIAL"/>
    <property type="match status" value="1"/>
</dbReference>
<sequence>MSPDTLAARLTRVIRASGPISIAHFMAEANARYYATRDPLGLAGDFTTAPEISQMFGELIGLCLADIWMRAGRRDKAFYVELGPGRGTLAVDALRAMEQAHFAPRVHFVETSPVLREAQQSRLPHAHFHDDIDSLPDDAPLLVVANEFFDALPIRQMERTQTGWFERVLVPREGAEDVAFAPCAGPRAMDAAVPAHLRDAPVGALFESSPAGAAVAFALANRIARQGGAAIIVDYGYDGPALGDTLQAVKGHRMTDPFVDVGESDLTAHVDFGTLGNMARQAGLSVYGPVGQGAFLTQLGIGPRAQILARNAPERTEEIEAAQHRLTAPEQMGTLFKAMAIVHPAWDRPEGFA</sequence>
<keyword evidence="4" id="KW-1185">Reference proteome</keyword>
<dbReference type="RefSeq" id="WP_343056725.1">
    <property type="nucleotide sequence ID" value="NZ_JACIJP010000003.1"/>
</dbReference>
<keyword evidence="2 3" id="KW-0808">Transferase</keyword>
<evidence type="ECO:0000256" key="1">
    <source>
        <dbReference type="ARBA" id="ARBA00022603"/>
    </source>
</evidence>
<dbReference type="Pfam" id="PF02636">
    <property type="entry name" value="Methyltransf_28"/>
    <property type="match status" value="1"/>
</dbReference>
<dbReference type="SUPFAM" id="SSF53335">
    <property type="entry name" value="S-adenosyl-L-methionine-dependent methyltransferases"/>
    <property type="match status" value="1"/>
</dbReference>
<dbReference type="Proteomes" id="UP000552700">
    <property type="component" value="Unassembled WGS sequence"/>
</dbReference>
<reference evidence="3 4" key="1">
    <citation type="submission" date="2020-08" db="EMBL/GenBank/DDBJ databases">
        <title>Genomic Encyclopedia of Type Strains, Phase IV (KMG-IV): sequencing the most valuable type-strain genomes for metagenomic binning, comparative biology and taxonomic classification.</title>
        <authorList>
            <person name="Goeker M."/>
        </authorList>
    </citation>
    <scope>NUCLEOTIDE SEQUENCE [LARGE SCALE GENOMIC DNA]</scope>
    <source>
        <strain evidence="3 4">DSM 102255</strain>
    </source>
</reference>
<dbReference type="Gene3D" id="3.40.50.12710">
    <property type="match status" value="1"/>
</dbReference>
<dbReference type="InterPro" id="IPR029063">
    <property type="entry name" value="SAM-dependent_MTases_sf"/>
</dbReference>
<dbReference type="GO" id="GO:0035243">
    <property type="term" value="F:protein-arginine omega-N symmetric methyltransferase activity"/>
    <property type="evidence" value="ECO:0007669"/>
    <property type="project" value="TreeGrafter"/>
</dbReference>
<evidence type="ECO:0000313" key="4">
    <source>
        <dbReference type="Proteomes" id="UP000552700"/>
    </source>
</evidence>
<organism evidence="3 4">
    <name type="scientific">Sphingobium subterraneum</name>
    <dbReference type="NCBI Taxonomy" id="627688"/>
    <lineage>
        <taxon>Bacteria</taxon>
        <taxon>Pseudomonadati</taxon>
        <taxon>Pseudomonadota</taxon>
        <taxon>Alphaproteobacteria</taxon>
        <taxon>Sphingomonadales</taxon>
        <taxon>Sphingomonadaceae</taxon>
        <taxon>Sphingobium</taxon>
    </lineage>
</organism>
<dbReference type="AlphaFoldDB" id="A0A841J2S7"/>
<comment type="caution">
    <text evidence="3">The sequence shown here is derived from an EMBL/GenBank/DDBJ whole genome shotgun (WGS) entry which is preliminary data.</text>
</comment>
<dbReference type="PANTHER" id="PTHR12049:SF7">
    <property type="entry name" value="PROTEIN ARGININE METHYLTRANSFERASE NDUFAF7, MITOCHONDRIAL"/>
    <property type="match status" value="1"/>
</dbReference>
<evidence type="ECO:0000256" key="2">
    <source>
        <dbReference type="ARBA" id="ARBA00022679"/>
    </source>
</evidence>
<accession>A0A841J2S7</accession>
<evidence type="ECO:0000313" key="3">
    <source>
        <dbReference type="EMBL" id="MBB6124652.1"/>
    </source>
</evidence>
<protein>
    <submittedName>
        <fullName evidence="3">SAM-dependent MidA family methyltransferase</fullName>
    </submittedName>
</protein>
<dbReference type="InterPro" id="IPR038375">
    <property type="entry name" value="NDUFAF7_sf"/>
</dbReference>
<proteinExistence type="predicted"/>
<name>A0A841J2S7_9SPHN</name>
<gene>
    <name evidence="3" type="ORF">FHS92_002397</name>
</gene>